<name>A0ACC0EQ80_9BASI</name>
<keyword evidence="2" id="KW-1185">Reference proteome</keyword>
<dbReference type="EMBL" id="CM045867">
    <property type="protein sequence ID" value="KAI7958622.1"/>
    <property type="molecule type" value="Genomic_DNA"/>
</dbReference>
<reference evidence="1 2" key="3">
    <citation type="journal article" date="2022" name="Microbiol. Spectr.">
        <title>Folding features and dynamics of 3D genome architecture in plant fungal pathogens.</title>
        <authorList>
            <person name="Xia C."/>
        </authorList>
    </citation>
    <scope>NUCLEOTIDE SEQUENCE [LARGE SCALE GENOMIC DNA]</scope>
    <source>
        <strain evidence="1 2">93-210</strain>
    </source>
</reference>
<gene>
    <name evidence="1" type="ORF">MJO28_002413</name>
</gene>
<sequence length="935" mass="103311">MPLLCPIFTAWSPTRFKPTHARPAPAPLPLPLRTPHLSGQSQRTPNSTSSKSSTPWSTFVLRLEGCCCRIWLQVDYKRQIVQLRRLSCRSNLSATRHWRGALFKHTKRYIRSNPAKSTNVKLQSRGCDHQPPVTSIPKQSERTRSAYHPANYVLVARSHLQNPPASLATSVANYQPNMELMTPSDADCTPVSVPSGHTPARHRKIPSHLVLSLPSTFLNCSYHVVVELLSVQNRCFTHHRDDPQEQGSMMTQTIIHRRHLTPRTDYIAPGTQKLDIQLTPPDETHVPSEMMDLTIRDQSTTHSYQDVRRRGSPHHVKMGNRSSCPRTPLRSAGSSSGLTPTIRGWRQSGTESETSVLSSSIPDHIGTDLSHCSDDFDSILSLSFARSITPEPTGKPGSFSTPSTLSRESCPSEAVSMYSNDSYRVKRITSEVLSPSDTVTLAPSPSFASPFPSNLSISFADDDSQALPHSRESSVKSTSAFSNNRSRTAAHAITPSLITEPTKTIQARRSFGQLLLFRRPSQVRDGGCMCAQGCKIHQRDEEQEELQTCVDIGTPPGTINYFADAGGASNSLHSVYNSAENINIRNQSGTTRDSSALPSNEELGTLKAADQLNSQQSRGASSKEAPPENSSTRRRSSTILSRPIGFLKMTFNSEAHQISQPLAPTSQSSLRETFFGPKRSQRSQSVQFDHLPSNNPQNLSQSSGSKNQVAPPGDRPMFNDTLRSRSETGRSYFSTFHPGKIGQTTEFPRDSQDITADRHNKRGSITHSTPLNIFKFWKKKKNEESAKASPTIAQALEKAGKKRDAKKKTGRHFIKIEQISSPILIGSNDPIPSLSLKTRPLMLSPKLRDDEPNLSRRLTSSESQTLSCSPKSQVNSTKVPQSPGSANRFAHEISTLGPYASNQTLTVQLANLDLPKPSRPPRRRPVMISLSKKHY</sequence>
<reference evidence="2" key="1">
    <citation type="journal article" date="2018" name="BMC Genomics">
        <title>Genomic insights into host adaptation between the wheat stripe rust pathogen (Puccinia striiformis f. sp. tritici) and the barley stripe rust pathogen (Puccinia striiformis f. sp. hordei).</title>
        <authorList>
            <person name="Xia C."/>
            <person name="Wang M."/>
            <person name="Yin C."/>
            <person name="Cornejo O.E."/>
            <person name="Hulbert S.H."/>
            <person name="Chen X."/>
        </authorList>
    </citation>
    <scope>NUCLEOTIDE SEQUENCE [LARGE SCALE GENOMIC DNA]</scope>
    <source>
        <strain evidence="2">93-210</strain>
    </source>
</reference>
<organism evidence="1 2">
    <name type="scientific">Puccinia striiformis f. sp. tritici</name>
    <dbReference type="NCBI Taxonomy" id="168172"/>
    <lineage>
        <taxon>Eukaryota</taxon>
        <taxon>Fungi</taxon>
        <taxon>Dikarya</taxon>
        <taxon>Basidiomycota</taxon>
        <taxon>Pucciniomycotina</taxon>
        <taxon>Pucciniomycetes</taxon>
        <taxon>Pucciniales</taxon>
        <taxon>Pucciniaceae</taxon>
        <taxon>Puccinia</taxon>
    </lineage>
</organism>
<evidence type="ECO:0000313" key="1">
    <source>
        <dbReference type="EMBL" id="KAI7958622.1"/>
    </source>
</evidence>
<comment type="caution">
    <text evidence="1">The sequence shown here is derived from an EMBL/GenBank/DDBJ whole genome shotgun (WGS) entry which is preliminary data.</text>
</comment>
<protein>
    <submittedName>
        <fullName evidence="1">Uncharacterized protein</fullName>
    </submittedName>
</protein>
<accession>A0ACC0EQ80</accession>
<dbReference type="Proteomes" id="UP001060170">
    <property type="component" value="Chromosome 3"/>
</dbReference>
<proteinExistence type="predicted"/>
<evidence type="ECO:0000313" key="2">
    <source>
        <dbReference type="Proteomes" id="UP001060170"/>
    </source>
</evidence>
<reference evidence="2" key="2">
    <citation type="journal article" date="2018" name="Mol. Plant Microbe Interact.">
        <title>Genome sequence resources for the wheat stripe rust pathogen (Puccinia striiformis f. sp. tritici) and the barley stripe rust pathogen (Puccinia striiformis f. sp. hordei).</title>
        <authorList>
            <person name="Xia C."/>
            <person name="Wang M."/>
            <person name="Yin C."/>
            <person name="Cornejo O.E."/>
            <person name="Hulbert S.H."/>
            <person name="Chen X."/>
        </authorList>
    </citation>
    <scope>NUCLEOTIDE SEQUENCE [LARGE SCALE GENOMIC DNA]</scope>
    <source>
        <strain evidence="2">93-210</strain>
    </source>
</reference>